<feature type="region of interest" description="Disordered" evidence="2">
    <location>
        <begin position="193"/>
        <end position="489"/>
    </location>
</feature>
<dbReference type="RefSeq" id="WP_162112005.1">
    <property type="nucleotide sequence ID" value="NZ_JAACYR010000015.1"/>
</dbReference>
<keyword evidence="1" id="KW-0175">Coiled coil</keyword>
<feature type="compositionally biased region" description="Pro residues" evidence="2">
    <location>
        <begin position="212"/>
        <end position="248"/>
    </location>
</feature>
<evidence type="ECO:0000256" key="1">
    <source>
        <dbReference type="SAM" id="Coils"/>
    </source>
</evidence>
<feature type="compositionally biased region" description="Basic residues" evidence="2">
    <location>
        <begin position="480"/>
        <end position="489"/>
    </location>
</feature>
<keyword evidence="3" id="KW-0472">Membrane</keyword>
<reference evidence="5 6" key="1">
    <citation type="submission" date="2020-01" db="EMBL/GenBank/DDBJ databases">
        <authorList>
            <person name="Sanchez-Estrada R."/>
            <person name="Gonzalez-Y-Merchand J.A."/>
            <person name="Rivera-Gutierrez S."/>
        </authorList>
    </citation>
    <scope>NUCLEOTIDE SEQUENCE [LARGE SCALE GENOMIC DNA]</scope>
    <source>
        <strain evidence="5 6">CST 7247</strain>
    </source>
</reference>
<dbReference type="AlphaFoldDB" id="A0A7K3L8M7"/>
<organism evidence="5 6">
    <name type="scientific">Mycolicibacter kumamotonensis</name>
    <dbReference type="NCBI Taxonomy" id="354243"/>
    <lineage>
        <taxon>Bacteria</taxon>
        <taxon>Bacillati</taxon>
        <taxon>Actinomycetota</taxon>
        <taxon>Actinomycetes</taxon>
        <taxon>Mycobacteriales</taxon>
        <taxon>Mycobacteriaceae</taxon>
        <taxon>Mycolicibacter</taxon>
    </lineage>
</organism>
<dbReference type="InterPro" id="IPR046706">
    <property type="entry name" value="DUF6779"/>
</dbReference>
<feature type="compositionally biased region" description="Low complexity" evidence="2">
    <location>
        <begin position="423"/>
        <end position="436"/>
    </location>
</feature>
<dbReference type="Proteomes" id="UP000466523">
    <property type="component" value="Unassembled WGS sequence"/>
</dbReference>
<dbReference type="Pfam" id="PF20570">
    <property type="entry name" value="DUF6779"/>
    <property type="match status" value="1"/>
</dbReference>
<keyword evidence="3" id="KW-0812">Transmembrane</keyword>
<accession>A0A7K3L8M7</accession>
<gene>
    <name evidence="5" type="ORF">GWR20_06130</name>
</gene>
<name>A0A7K3L8M7_9MYCO</name>
<keyword evidence="3" id="KW-1133">Transmembrane helix</keyword>
<evidence type="ECO:0000313" key="6">
    <source>
        <dbReference type="Proteomes" id="UP000466523"/>
    </source>
</evidence>
<dbReference type="EMBL" id="JAACYR010000015">
    <property type="protein sequence ID" value="NDJ88739.1"/>
    <property type="molecule type" value="Genomic_DNA"/>
</dbReference>
<feature type="compositionally biased region" description="Basic and acidic residues" evidence="2">
    <location>
        <begin position="262"/>
        <end position="281"/>
    </location>
</feature>
<feature type="compositionally biased region" description="Basic and acidic residues" evidence="2">
    <location>
        <begin position="354"/>
        <end position="366"/>
    </location>
</feature>
<comment type="caution">
    <text evidence="5">The sequence shown here is derived from an EMBL/GenBank/DDBJ whole genome shotgun (WGS) entry which is preliminary data.</text>
</comment>
<feature type="domain" description="DUF6779" evidence="4">
    <location>
        <begin position="45"/>
        <end position="150"/>
    </location>
</feature>
<feature type="transmembrane region" description="Helical" evidence="3">
    <location>
        <begin position="44"/>
        <end position="66"/>
    </location>
</feature>
<protein>
    <recommendedName>
        <fullName evidence="4">DUF6779 domain-containing protein</fullName>
    </recommendedName>
</protein>
<proteinExistence type="predicted"/>
<feature type="compositionally biased region" description="Pro residues" evidence="2">
    <location>
        <begin position="308"/>
        <end position="326"/>
    </location>
</feature>
<evidence type="ECO:0000259" key="4">
    <source>
        <dbReference type="Pfam" id="PF20570"/>
    </source>
</evidence>
<evidence type="ECO:0000313" key="5">
    <source>
        <dbReference type="EMBL" id="NDJ88739.1"/>
    </source>
</evidence>
<feature type="coiled-coil region" evidence="1">
    <location>
        <begin position="108"/>
        <end position="142"/>
    </location>
</feature>
<evidence type="ECO:0000256" key="2">
    <source>
        <dbReference type="SAM" id="MobiDB-lite"/>
    </source>
</evidence>
<feature type="transmembrane region" description="Helical" evidence="3">
    <location>
        <begin position="21"/>
        <end position="38"/>
    </location>
</feature>
<evidence type="ECO:0000256" key="3">
    <source>
        <dbReference type="SAM" id="Phobius"/>
    </source>
</evidence>
<sequence length="489" mass="52059">MNSVLSRAPGRRGARRPGWTLMTALLILAIAASSALVFTSRVELLKLAVIVALWAAVAAAFVSVIYRRQSDVDQARARDLKLVYDLQLDREISARREYELTVESQLRRELASELRAQAADEVAALRAELAALRTNLEILFDADLSQRPALEPERTTVRAYSDWARSGGESGTARVTPVTATFYPEDSVSQTAENPIIDVPEVRIPTGGIPMPQAPQAPQAPPASQPPQPTQPPPAPQAAQAPQPPQAPQAPVEPAHRGSHRRAADEAPHRAADEAPRRATDEAPQPGGRWAQPPQPFVAPESRREPEPPPPPAPQQPWVAPPPAPAWKPVGAEGEWRPPGAPGSHWAADAPADAGRHGAESKHSGDHAAAAPERSAEAPRRRGRHAGPGSEAEGPANGADAARQDGEGRRRARSRHAADSPDDQAQQTQPTQSAQPEPAGASAGTARHSAGAEPGTEADPSTGGQSVAELLARLQPTHTVGRRRRRRED</sequence>